<dbReference type="AlphaFoldDB" id="A0A7G9SE37"/>
<dbReference type="SUPFAM" id="SSF56601">
    <property type="entry name" value="beta-lactamase/transpeptidase-like"/>
    <property type="match status" value="1"/>
</dbReference>
<dbReference type="KEGG" id="srhi:H9L12_00650"/>
<name>A0A7G9SE37_9SPHN</name>
<sequence>MWVEAFGWADRDRRLPAHATTPYAIASASKPFTGMAVAKLIADGRVSLEQPIERYIEGVTIRARGGFPVTVRQALQHQSGIPRHWRNFFAGQGRPPTFRNVAREHAFATAAQGKRYVYSNMNYGLLAAVVETVAGRPFHQFLNEIIFQPLAITTAKPLEAHFPNWHAAVPYEEDGTPIPPYLVDETGARDLVMTAFDLARVGLANLNGRLGQVSQLMLRHRAPLSPSGASKASYGLGWVVEEDSPAALFSYGHTGEGPGAAASLTIVPGEELVVATIANQQGAPAYMLNEMIVDAMSPQFAARRKAHPFVSAPADEEALQSLAGRWEGRVESSSGVHLVWIEIDPSTRSALSIGQQKSPITHLVVRDGVLTGRAEVTLPVPDARSWPHQSRLSVELRANELDGTIAAYANRGKVAHDQFWLSYPLRLHRA</sequence>
<evidence type="ECO:0000313" key="2">
    <source>
        <dbReference type="EMBL" id="QNN66112.1"/>
    </source>
</evidence>
<dbReference type="PANTHER" id="PTHR46825">
    <property type="entry name" value="D-ALANYL-D-ALANINE-CARBOXYPEPTIDASE/ENDOPEPTIDASE AMPH"/>
    <property type="match status" value="1"/>
</dbReference>
<dbReference type="Gene3D" id="3.40.710.10">
    <property type="entry name" value="DD-peptidase/beta-lactamase superfamily"/>
    <property type="match status" value="1"/>
</dbReference>
<dbReference type="EMBL" id="CP060717">
    <property type="protein sequence ID" value="QNN66112.1"/>
    <property type="molecule type" value="Genomic_DNA"/>
</dbReference>
<evidence type="ECO:0000313" key="3">
    <source>
        <dbReference type="Proteomes" id="UP000515955"/>
    </source>
</evidence>
<dbReference type="Pfam" id="PF00144">
    <property type="entry name" value="Beta-lactamase"/>
    <property type="match status" value="1"/>
</dbReference>
<evidence type="ECO:0000259" key="1">
    <source>
        <dbReference type="Pfam" id="PF00144"/>
    </source>
</evidence>
<dbReference type="InterPro" id="IPR001466">
    <property type="entry name" value="Beta-lactam-related"/>
</dbReference>
<keyword evidence="3" id="KW-1185">Reference proteome</keyword>
<organism evidence="2 3">
    <name type="scientific">Sphingomonas rhizophila</name>
    <dbReference type="NCBI Taxonomy" id="2071607"/>
    <lineage>
        <taxon>Bacteria</taxon>
        <taxon>Pseudomonadati</taxon>
        <taxon>Pseudomonadota</taxon>
        <taxon>Alphaproteobacteria</taxon>
        <taxon>Sphingomonadales</taxon>
        <taxon>Sphingomonadaceae</taxon>
        <taxon>Sphingomonas</taxon>
    </lineage>
</organism>
<feature type="domain" description="Beta-lactamase-related" evidence="1">
    <location>
        <begin position="4"/>
        <end position="284"/>
    </location>
</feature>
<proteinExistence type="predicted"/>
<dbReference type="Proteomes" id="UP000515955">
    <property type="component" value="Chromosome"/>
</dbReference>
<dbReference type="RefSeq" id="WP_187543097.1">
    <property type="nucleotide sequence ID" value="NZ_CP060717.1"/>
</dbReference>
<gene>
    <name evidence="2" type="ORF">H9L12_00650</name>
</gene>
<dbReference type="InterPro" id="IPR012338">
    <property type="entry name" value="Beta-lactam/transpept-like"/>
</dbReference>
<reference evidence="2 3" key="1">
    <citation type="submission" date="2020-08" db="EMBL/GenBank/DDBJ databases">
        <title>Genome sequence of Sphingomonas rhizophila KACC 19189T.</title>
        <authorList>
            <person name="Hyun D.-W."/>
            <person name="Bae J.-W."/>
        </authorList>
    </citation>
    <scope>NUCLEOTIDE SEQUENCE [LARGE SCALE GENOMIC DNA]</scope>
    <source>
        <strain evidence="2 3">KACC 19189</strain>
    </source>
</reference>
<dbReference type="InterPro" id="IPR050491">
    <property type="entry name" value="AmpC-like"/>
</dbReference>
<protein>
    <submittedName>
        <fullName evidence="2">Beta-lactamase family protein</fullName>
    </submittedName>
</protein>
<accession>A0A7G9SE37</accession>
<dbReference type="PANTHER" id="PTHR46825:SF9">
    <property type="entry name" value="BETA-LACTAMASE-RELATED DOMAIN-CONTAINING PROTEIN"/>
    <property type="match status" value="1"/>
</dbReference>